<proteinExistence type="inferred from homology"/>
<keyword evidence="4" id="KW-0285">Flavoprotein</keyword>
<evidence type="ECO:0000256" key="11">
    <source>
        <dbReference type="ARBA" id="ARBA00067136"/>
    </source>
</evidence>
<sequence>MPAGGAGERGERARTIAVTLPWDRIMMGGRVFLAIGKTLMWPNRRLCDLLKIEHPIIQAPMAGSATPQLAAAVSNAGGLGSLGCASMLPDGLRNVARQMRASTERPFNLNFFVFPRPNTSDAVLTGVIDRLRPYYEELSLDEPSRKLPPIGPGFDDEKLELLLEIRPPVVSFHFGIPDAADVGRLKRAGIAIIGTATNVAEARKLVDGGADAVIAQGWEAGGHRGSHARNGPGDGVGAMALVPQVVDAVKLPVIAAGGIADGRGIAAAFALGASGVQIGTGFLSCDEAGTDAPRRALMRAASDMDTMVTDAFTGRAARARRTRYALEMEESRTPLPDFPQMVALSAPLGDAGAKGDFAFHLYGQAAALNRELPAGELMRTLVAETSDVFEALSAGKEMPA</sequence>
<dbReference type="STRING" id="69974.MPLDJ20_230073"/>
<keyword evidence="6" id="KW-0547">Nucleotide-binding</keyword>
<dbReference type="Gene3D" id="3.20.20.70">
    <property type="entry name" value="Aldolase class I"/>
    <property type="match status" value="1"/>
</dbReference>
<dbReference type="CDD" id="cd04730">
    <property type="entry name" value="NPD_like"/>
    <property type="match status" value="1"/>
</dbReference>
<dbReference type="Proteomes" id="UP000045285">
    <property type="component" value="Unassembled WGS sequence"/>
</dbReference>
<dbReference type="GO" id="GO:0018580">
    <property type="term" value="F:nitronate monooxygenase activity"/>
    <property type="evidence" value="ECO:0007669"/>
    <property type="project" value="InterPro"/>
</dbReference>
<evidence type="ECO:0000256" key="10">
    <source>
        <dbReference type="ARBA" id="ARBA00049401"/>
    </source>
</evidence>
<dbReference type="PANTHER" id="PTHR42747">
    <property type="entry name" value="NITRONATE MONOOXYGENASE-RELATED"/>
    <property type="match status" value="1"/>
</dbReference>
<dbReference type="GO" id="GO:0000166">
    <property type="term" value="F:nucleotide binding"/>
    <property type="evidence" value="ECO:0007669"/>
    <property type="project" value="UniProtKB-KW"/>
</dbReference>
<keyword evidence="5" id="KW-0288">FMN</keyword>
<comment type="similarity">
    <text evidence="2">Belongs to the nitronate monooxygenase family. NMO class I subfamily.</text>
</comment>
<keyword evidence="3" id="KW-0216">Detoxification</keyword>
<keyword evidence="13" id="KW-1185">Reference proteome</keyword>
<dbReference type="InterPro" id="IPR013785">
    <property type="entry name" value="Aldolase_TIM"/>
</dbReference>
<comment type="cofactor">
    <cofactor evidence="1">
        <name>FMN</name>
        <dbReference type="ChEBI" id="CHEBI:58210"/>
    </cofactor>
</comment>
<dbReference type="SUPFAM" id="SSF51412">
    <property type="entry name" value="Inosine monophosphate dehydrogenase (IMPDH)"/>
    <property type="match status" value="1"/>
</dbReference>
<dbReference type="GO" id="GO:0051213">
    <property type="term" value="F:dioxygenase activity"/>
    <property type="evidence" value="ECO:0007669"/>
    <property type="project" value="UniProtKB-KW"/>
</dbReference>
<dbReference type="EMBL" id="CCMZ01000023">
    <property type="protein sequence ID" value="CDX19461.1"/>
    <property type="molecule type" value="Genomic_DNA"/>
</dbReference>
<keyword evidence="12" id="KW-0223">Dioxygenase</keyword>
<dbReference type="FunFam" id="3.20.20.70:FF:000154">
    <property type="entry name" value="Probable nitronate monooxygenase"/>
    <property type="match status" value="1"/>
</dbReference>
<name>A0A090FKH8_MESPL</name>
<keyword evidence="8" id="KW-0503">Monooxygenase</keyword>
<evidence type="ECO:0000313" key="13">
    <source>
        <dbReference type="Proteomes" id="UP000045285"/>
    </source>
</evidence>
<dbReference type="GO" id="GO:0009636">
    <property type="term" value="P:response to toxic substance"/>
    <property type="evidence" value="ECO:0007669"/>
    <property type="project" value="UniProtKB-KW"/>
</dbReference>
<evidence type="ECO:0000256" key="7">
    <source>
        <dbReference type="ARBA" id="ARBA00023002"/>
    </source>
</evidence>
<keyword evidence="7" id="KW-0560">Oxidoreductase</keyword>
<reference evidence="13" key="1">
    <citation type="submission" date="2014-08" db="EMBL/GenBank/DDBJ databases">
        <authorList>
            <person name="Moulin L."/>
        </authorList>
    </citation>
    <scope>NUCLEOTIDE SEQUENCE [LARGE SCALE GENOMIC DNA]</scope>
</reference>
<accession>A0A090FKH8</accession>
<organism evidence="12 13">
    <name type="scientific">Mesorhizobium plurifarium</name>
    <dbReference type="NCBI Taxonomy" id="69974"/>
    <lineage>
        <taxon>Bacteria</taxon>
        <taxon>Pseudomonadati</taxon>
        <taxon>Pseudomonadota</taxon>
        <taxon>Alphaproteobacteria</taxon>
        <taxon>Hyphomicrobiales</taxon>
        <taxon>Phyllobacteriaceae</taxon>
        <taxon>Mesorhizobium</taxon>
    </lineage>
</organism>
<evidence type="ECO:0000256" key="4">
    <source>
        <dbReference type="ARBA" id="ARBA00022630"/>
    </source>
</evidence>
<comment type="catalytic activity">
    <reaction evidence="10">
        <text>3 propionate 3-nitronate + 3 O2 + H2O = 3 3-oxopropanoate + 2 nitrate + nitrite + H2O2 + 3 H(+)</text>
        <dbReference type="Rhea" id="RHEA:57332"/>
        <dbReference type="ChEBI" id="CHEBI:15377"/>
        <dbReference type="ChEBI" id="CHEBI:15378"/>
        <dbReference type="ChEBI" id="CHEBI:15379"/>
        <dbReference type="ChEBI" id="CHEBI:16240"/>
        <dbReference type="ChEBI" id="CHEBI:16301"/>
        <dbReference type="ChEBI" id="CHEBI:17632"/>
        <dbReference type="ChEBI" id="CHEBI:33190"/>
        <dbReference type="ChEBI" id="CHEBI:136067"/>
    </reaction>
</comment>
<evidence type="ECO:0000256" key="6">
    <source>
        <dbReference type="ARBA" id="ARBA00022741"/>
    </source>
</evidence>
<protein>
    <recommendedName>
        <fullName evidence="11">Nitronate monooxygenase</fullName>
    </recommendedName>
    <alternativeName>
        <fullName evidence="9">Propionate 3-nitronate monooxygenase</fullName>
    </alternativeName>
</protein>
<evidence type="ECO:0000256" key="5">
    <source>
        <dbReference type="ARBA" id="ARBA00022643"/>
    </source>
</evidence>
<gene>
    <name evidence="12" type="ORF">MPL3356_30175</name>
</gene>
<evidence type="ECO:0000256" key="2">
    <source>
        <dbReference type="ARBA" id="ARBA00009881"/>
    </source>
</evidence>
<dbReference type="Pfam" id="PF03060">
    <property type="entry name" value="NMO"/>
    <property type="match status" value="1"/>
</dbReference>
<evidence type="ECO:0000256" key="9">
    <source>
        <dbReference type="ARBA" id="ARBA00031155"/>
    </source>
</evidence>
<dbReference type="InterPro" id="IPR004136">
    <property type="entry name" value="NMO"/>
</dbReference>
<evidence type="ECO:0000313" key="12">
    <source>
        <dbReference type="EMBL" id="CDX19461.1"/>
    </source>
</evidence>
<evidence type="ECO:0000256" key="3">
    <source>
        <dbReference type="ARBA" id="ARBA00022575"/>
    </source>
</evidence>
<evidence type="ECO:0000256" key="8">
    <source>
        <dbReference type="ARBA" id="ARBA00023033"/>
    </source>
</evidence>
<dbReference type="AlphaFoldDB" id="A0A090FKH8"/>
<evidence type="ECO:0000256" key="1">
    <source>
        <dbReference type="ARBA" id="ARBA00001917"/>
    </source>
</evidence>
<dbReference type="PANTHER" id="PTHR42747:SF3">
    <property type="entry name" value="NITRONATE MONOOXYGENASE-RELATED"/>
    <property type="match status" value="1"/>
</dbReference>